<organism evidence="1 2">
    <name type="scientific">Pacificibacter marinus</name>
    <dbReference type="NCBI Taxonomy" id="658057"/>
    <lineage>
        <taxon>Bacteria</taxon>
        <taxon>Pseudomonadati</taxon>
        <taxon>Pseudomonadota</taxon>
        <taxon>Alphaproteobacteria</taxon>
        <taxon>Rhodobacterales</taxon>
        <taxon>Roseobacteraceae</taxon>
        <taxon>Pacificibacter</taxon>
    </lineage>
</organism>
<proteinExistence type="predicted"/>
<dbReference type="AlphaFoldDB" id="A0A1Y5SXJ9"/>
<protein>
    <submittedName>
        <fullName evidence="1">Uncharacterized protein</fullName>
    </submittedName>
</protein>
<reference evidence="1 2" key="1">
    <citation type="submission" date="2017-03" db="EMBL/GenBank/DDBJ databases">
        <authorList>
            <person name="Afonso C.L."/>
            <person name="Miller P.J."/>
            <person name="Scott M.A."/>
            <person name="Spackman E."/>
            <person name="Goraichik I."/>
            <person name="Dimitrov K.M."/>
            <person name="Suarez D.L."/>
            <person name="Swayne D.E."/>
        </authorList>
    </citation>
    <scope>NUCLEOTIDE SEQUENCE [LARGE SCALE GENOMIC DNA]</scope>
    <source>
        <strain evidence="1 2">CECT 7971</strain>
    </source>
</reference>
<keyword evidence="2" id="KW-1185">Reference proteome</keyword>
<name>A0A1Y5SXJ9_9RHOB</name>
<dbReference type="Proteomes" id="UP000193307">
    <property type="component" value="Unassembled WGS sequence"/>
</dbReference>
<evidence type="ECO:0000313" key="1">
    <source>
        <dbReference type="EMBL" id="SLN51231.1"/>
    </source>
</evidence>
<gene>
    <name evidence="1" type="ORF">PAM7971_02521</name>
</gene>
<evidence type="ECO:0000313" key="2">
    <source>
        <dbReference type="Proteomes" id="UP000193307"/>
    </source>
</evidence>
<accession>A0A1Y5SXJ9</accession>
<dbReference type="EMBL" id="FWFW01000008">
    <property type="protein sequence ID" value="SLN51231.1"/>
    <property type="molecule type" value="Genomic_DNA"/>
</dbReference>
<sequence>MSPQDDMNRMIKLATSHRHTQLIFALDSVFTEDESKKPLLPLRDVSQLPQFVLKSVQEKQGIAIISTDLVAGLTAADSLQRRTKMAKKPIK</sequence>